<evidence type="ECO:0000313" key="4">
    <source>
        <dbReference type="Proteomes" id="UP000241394"/>
    </source>
</evidence>
<reference evidence="4" key="2">
    <citation type="journal article" date="2018" name="BMC Genomics">
        <title>A manually annotated Actinidia chinensis var. chinensis (kiwifruit) genome highlights the challenges associated with draft genomes and gene prediction in plants.</title>
        <authorList>
            <person name="Pilkington S.M."/>
            <person name="Crowhurst R."/>
            <person name="Hilario E."/>
            <person name="Nardozza S."/>
            <person name="Fraser L."/>
            <person name="Peng Y."/>
            <person name="Gunaseelan K."/>
            <person name="Simpson R."/>
            <person name="Tahir J."/>
            <person name="Deroles S.C."/>
            <person name="Templeton K."/>
            <person name="Luo Z."/>
            <person name="Davy M."/>
            <person name="Cheng C."/>
            <person name="McNeilage M."/>
            <person name="Scaglione D."/>
            <person name="Liu Y."/>
            <person name="Zhang Q."/>
            <person name="Datson P."/>
            <person name="De Silva N."/>
            <person name="Gardiner S.E."/>
            <person name="Bassett H."/>
            <person name="Chagne D."/>
            <person name="McCallum J."/>
            <person name="Dzierzon H."/>
            <person name="Deng C."/>
            <person name="Wang Y.Y."/>
            <person name="Barron L."/>
            <person name="Manako K."/>
            <person name="Bowen J."/>
            <person name="Foster T.M."/>
            <person name="Erridge Z.A."/>
            <person name="Tiffin H."/>
            <person name="Waite C.N."/>
            <person name="Davies K.M."/>
            <person name="Grierson E.P."/>
            <person name="Laing W.A."/>
            <person name="Kirk R."/>
            <person name="Chen X."/>
            <person name="Wood M."/>
            <person name="Montefiori M."/>
            <person name="Brummell D.A."/>
            <person name="Schwinn K.E."/>
            <person name="Catanach A."/>
            <person name="Fullerton C."/>
            <person name="Li D."/>
            <person name="Meiyalaghan S."/>
            <person name="Nieuwenhuizen N."/>
            <person name="Read N."/>
            <person name="Prakash R."/>
            <person name="Hunter D."/>
            <person name="Zhang H."/>
            <person name="McKenzie M."/>
            <person name="Knabel M."/>
            <person name="Harris A."/>
            <person name="Allan A.C."/>
            <person name="Gleave A."/>
            <person name="Chen A."/>
            <person name="Janssen B.J."/>
            <person name="Plunkett B."/>
            <person name="Ampomah-Dwamena C."/>
            <person name="Voogd C."/>
            <person name="Leif D."/>
            <person name="Lafferty D."/>
            <person name="Souleyre E.J.F."/>
            <person name="Varkonyi-Gasic E."/>
            <person name="Gambi F."/>
            <person name="Hanley J."/>
            <person name="Yao J.L."/>
            <person name="Cheung J."/>
            <person name="David K.M."/>
            <person name="Warren B."/>
            <person name="Marsh K."/>
            <person name="Snowden K.C."/>
            <person name="Lin-Wang K."/>
            <person name="Brian L."/>
            <person name="Martinez-Sanchez M."/>
            <person name="Wang M."/>
            <person name="Ileperuma N."/>
            <person name="Macnee N."/>
            <person name="Campin R."/>
            <person name="McAtee P."/>
            <person name="Drummond R.S.M."/>
            <person name="Espley R.V."/>
            <person name="Ireland H.S."/>
            <person name="Wu R."/>
            <person name="Atkinson R.G."/>
            <person name="Karunairetnam S."/>
            <person name="Bulley S."/>
            <person name="Chunkath S."/>
            <person name="Hanley Z."/>
            <person name="Storey R."/>
            <person name="Thrimawithana A.H."/>
            <person name="Thomson S."/>
            <person name="David C."/>
            <person name="Testolin R."/>
            <person name="Huang H."/>
            <person name="Hellens R.P."/>
            <person name="Schaffer R.J."/>
        </authorList>
    </citation>
    <scope>NUCLEOTIDE SEQUENCE [LARGE SCALE GENOMIC DNA]</scope>
    <source>
        <strain evidence="4">cv. Red5</strain>
    </source>
</reference>
<evidence type="ECO:0000313" key="3">
    <source>
        <dbReference type="EMBL" id="PSS33206.1"/>
    </source>
</evidence>
<evidence type="ECO:0000259" key="2">
    <source>
        <dbReference type="PROSITE" id="PS50011"/>
    </source>
</evidence>
<evidence type="ECO:0000256" key="1">
    <source>
        <dbReference type="SAM" id="Phobius"/>
    </source>
</evidence>
<dbReference type="Gene3D" id="3.30.200.20">
    <property type="entry name" value="Phosphorylase Kinase, domain 1"/>
    <property type="match status" value="1"/>
</dbReference>
<keyword evidence="1" id="KW-0472">Membrane</keyword>
<dbReference type="Gene3D" id="1.10.510.10">
    <property type="entry name" value="Transferase(Phosphotransferase) domain 1"/>
    <property type="match status" value="1"/>
</dbReference>
<keyword evidence="4" id="KW-1185">Reference proteome</keyword>
<dbReference type="OMA" id="SHRWAVV"/>
<dbReference type="PANTHER" id="PTHR48008">
    <property type="entry name" value="LEUCINE-RICH REPEAT RECEPTOR-LIKE PROTEIN KINASE IMK3-RELATED"/>
    <property type="match status" value="1"/>
</dbReference>
<dbReference type="InParanoid" id="A0A2R6RT46"/>
<dbReference type="STRING" id="1590841.A0A2R6RT46"/>
<dbReference type="Pfam" id="PF00069">
    <property type="entry name" value="Pkinase"/>
    <property type="match status" value="1"/>
</dbReference>
<dbReference type="PANTHER" id="PTHR48008:SF13">
    <property type="entry name" value="PROTEIN KINASE SUPERFAMILY PROTEIN"/>
    <property type="match status" value="1"/>
</dbReference>
<dbReference type="GO" id="GO:0005524">
    <property type="term" value="F:ATP binding"/>
    <property type="evidence" value="ECO:0007669"/>
    <property type="project" value="InterPro"/>
</dbReference>
<keyword evidence="3" id="KW-0418">Kinase</keyword>
<dbReference type="Gramene" id="PSS33206">
    <property type="protein sequence ID" value="PSS33206"/>
    <property type="gene ID" value="CEY00_Acc03592"/>
</dbReference>
<dbReference type="Proteomes" id="UP000241394">
    <property type="component" value="Chromosome LG3"/>
</dbReference>
<dbReference type="OrthoDB" id="4062651at2759"/>
<feature type="transmembrane region" description="Helical" evidence="1">
    <location>
        <begin position="18"/>
        <end position="40"/>
    </location>
</feature>
<dbReference type="EMBL" id="NKQK01000003">
    <property type="protein sequence ID" value="PSS33206.1"/>
    <property type="molecule type" value="Genomic_DNA"/>
</dbReference>
<dbReference type="SUPFAM" id="SSF56112">
    <property type="entry name" value="Protein kinase-like (PK-like)"/>
    <property type="match status" value="1"/>
</dbReference>
<dbReference type="FunCoup" id="A0A2R6RT46">
    <property type="interactions" value="108"/>
</dbReference>
<comment type="caution">
    <text evidence="3">The sequence shown here is derived from an EMBL/GenBank/DDBJ whole genome shotgun (WGS) entry which is preliminary data.</text>
</comment>
<gene>
    <name evidence="3" type="ORF">CEY00_Acc03592</name>
</gene>
<name>A0A2R6RT46_ACTCC</name>
<dbReference type="InterPro" id="IPR011009">
    <property type="entry name" value="Kinase-like_dom_sf"/>
</dbReference>
<protein>
    <submittedName>
        <fullName evidence="3">Kinase-like protein</fullName>
    </submittedName>
</protein>
<feature type="domain" description="Protein kinase" evidence="2">
    <location>
        <begin position="85"/>
        <end position="367"/>
    </location>
</feature>
<dbReference type="InterPro" id="IPR000719">
    <property type="entry name" value="Prot_kinase_dom"/>
</dbReference>
<organism evidence="3 4">
    <name type="scientific">Actinidia chinensis var. chinensis</name>
    <name type="common">Chinese soft-hair kiwi</name>
    <dbReference type="NCBI Taxonomy" id="1590841"/>
    <lineage>
        <taxon>Eukaryota</taxon>
        <taxon>Viridiplantae</taxon>
        <taxon>Streptophyta</taxon>
        <taxon>Embryophyta</taxon>
        <taxon>Tracheophyta</taxon>
        <taxon>Spermatophyta</taxon>
        <taxon>Magnoliopsida</taxon>
        <taxon>eudicotyledons</taxon>
        <taxon>Gunneridae</taxon>
        <taxon>Pentapetalae</taxon>
        <taxon>asterids</taxon>
        <taxon>Ericales</taxon>
        <taxon>Actinidiaceae</taxon>
        <taxon>Actinidia</taxon>
    </lineage>
</organism>
<proteinExistence type="predicted"/>
<dbReference type="InterPro" id="IPR052451">
    <property type="entry name" value="Ser/Thr_kinase-like"/>
</dbReference>
<keyword evidence="3" id="KW-0808">Transferase</keyword>
<reference evidence="3 4" key="1">
    <citation type="submission" date="2017-07" db="EMBL/GenBank/DDBJ databases">
        <title>An improved, manually edited Actinidia chinensis var. chinensis (kiwifruit) genome highlights the challenges associated with draft genomes and gene prediction in plants.</title>
        <authorList>
            <person name="Pilkington S."/>
            <person name="Crowhurst R."/>
            <person name="Hilario E."/>
            <person name="Nardozza S."/>
            <person name="Fraser L."/>
            <person name="Peng Y."/>
            <person name="Gunaseelan K."/>
            <person name="Simpson R."/>
            <person name="Tahir J."/>
            <person name="Deroles S."/>
            <person name="Templeton K."/>
            <person name="Luo Z."/>
            <person name="Davy M."/>
            <person name="Cheng C."/>
            <person name="Mcneilage M."/>
            <person name="Scaglione D."/>
            <person name="Liu Y."/>
            <person name="Zhang Q."/>
            <person name="Datson P."/>
            <person name="De Silva N."/>
            <person name="Gardiner S."/>
            <person name="Bassett H."/>
            <person name="Chagne D."/>
            <person name="Mccallum J."/>
            <person name="Dzierzon H."/>
            <person name="Deng C."/>
            <person name="Wang Y.-Y."/>
            <person name="Barron N."/>
            <person name="Manako K."/>
            <person name="Bowen J."/>
            <person name="Foster T."/>
            <person name="Erridge Z."/>
            <person name="Tiffin H."/>
            <person name="Waite C."/>
            <person name="Davies K."/>
            <person name="Grierson E."/>
            <person name="Laing W."/>
            <person name="Kirk R."/>
            <person name="Chen X."/>
            <person name="Wood M."/>
            <person name="Montefiori M."/>
            <person name="Brummell D."/>
            <person name="Schwinn K."/>
            <person name="Catanach A."/>
            <person name="Fullerton C."/>
            <person name="Li D."/>
            <person name="Meiyalaghan S."/>
            <person name="Nieuwenhuizen N."/>
            <person name="Read N."/>
            <person name="Prakash R."/>
            <person name="Hunter D."/>
            <person name="Zhang H."/>
            <person name="Mckenzie M."/>
            <person name="Knabel M."/>
            <person name="Harris A."/>
            <person name="Allan A."/>
            <person name="Chen A."/>
            <person name="Janssen B."/>
            <person name="Plunkett B."/>
            <person name="Dwamena C."/>
            <person name="Voogd C."/>
            <person name="Leif D."/>
            <person name="Lafferty D."/>
            <person name="Souleyre E."/>
            <person name="Varkonyi-Gasic E."/>
            <person name="Gambi F."/>
            <person name="Hanley J."/>
            <person name="Yao J.-L."/>
            <person name="Cheung J."/>
            <person name="David K."/>
            <person name="Warren B."/>
            <person name="Marsh K."/>
            <person name="Snowden K."/>
            <person name="Lin-Wang K."/>
            <person name="Brian L."/>
            <person name="Martinez-Sanchez M."/>
            <person name="Wang M."/>
            <person name="Ileperuma N."/>
            <person name="Macnee N."/>
            <person name="Campin R."/>
            <person name="Mcatee P."/>
            <person name="Drummond R."/>
            <person name="Espley R."/>
            <person name="Ireland H."/>
            <person name="Wu R."/>
            <person name="Atkinson R."/>
            <person name="Karunairetnam S."/>
            <person name="Bulley S."/>
            <person name="Chunkath S."/>
            <person name="Hanley Z."/>
            <person name="Storey R."/>
            <person name="Thrimawithana A."/>
            <person name="Thomson S."/>
            <person name="David C."/>
            <person name="Testolin R."/>
        </authorList>
    </citation>
    <scope>NUCLEOTIDE SEQUENCE [LARGE SCALE GENOMIC DNA]</scope>
    <source>
        <strain evidence="4">cv. Red5</strain>
        <tissue evidence="3">Young leaf</tissue>
    </source>
</reference>
<dbReference type="AlphaFoldDB" id="A0A2R6RT46"/>
<dbReference type="PROSITE" id="PS50011">
    <property type="entry name" value="PROTEIN_KINASE_DOM"/>
    <property type="match status" value="1"/>
</dbReference>
<dbReference type="GO" id="GO:0004672">
    <property type="term" value="F:protein kinase activity"/>
    <property type="evidence" value="ECO:0007669"/>
    <property type="project" value="InterPro"/>
</dbReference>
<keyword evidence="1" id="KW-0812">Transmembrane</keyword>
<keyword evidence="1" id="KW-1133">Transmembrane helix</keyword>
<sequence length="369" mass="41104">MAPSENNNCHEMEHKHKLILILGPASLSILIVLFFIIYLCRKRPTKYESANLESGFEFKEGAETETEDLIKFQCGEDLTVHDILDAPGEVIGKSSYGTLYSASLLRANSVILLRFLRPACTGRMKEVVPLVQLLGSIRHSNLVSLWAFYAGPRGEKLLVHPFYGRGNLGQFIRDGNSDSHKWAIICKISIGIARGLEHLHTGLQKPIIHGNLKSKNVLLDRNFNPYLSDFGIHLLLNPTAGQEMLEASAAQGYKAPELIKMKDVSEATDIYSLGVILLELLTGKEPIDENPIPDQDFYLPNSMRNAILEHRITELYHPGILLGQTGDQIPVTEECILKFFQLAMACCSPSPSLRPHIKQALVKLEELGL</sequence>
<accession>A0A2R6RT46</accession>